<protein>
    <recommendedName>
        <fullName evidence="3">N-acetyltransferase domain-containing protein</fullName>
    </recommendedName>
</protein>
<dbReference type="InterPro" id="IPR050832">
    <property type="entry name" value="Bact_Acetyltransf"/>
</dbReference>
<dbReference type="PANTHER" id="PTHR43877:SF2">
    <property type="entry name" value="AMINOALKYLPHOSPHONATE N-ACETYLTRANSFERASE-RELATED"/>
    <property type="match status" value="1"/>
</dbReference>
<dbReference type="CDD" id="cd04301">
    <property type="entry name" value="NAT_SF"/>
    <property type="match status" value="1"/>
</dbReference>
<dbReference type="Pfam" id="PF00583">
    <property type="entry name" value="Acetyltransf_1"/>
    <property type="match status" value="1"/>
</dbReference>
<dbReference type="EMBL" id="UINC01150515">
    <property type="protein sequence ID" value="SVD43608.1"/>
    <property type="molecule type" value="Genomic_DNA"/>
</dbReference>
<name>A0A382VCE1_9ZZZZ</name>
<evidence type="ECO:0000259" key="3">
    <source>
        <dbReference type="PROSITE" id="PS51186"/>
    </source>
</evidence>
<evidence type="ECO:0000313" key="4">
    <source>
        <dbReference type="EMBL" id="SVD43608.1"/>
    </source>
</evidence>
<evidence type="ECO:0000256" key="1">
    <source>
        <dbReference type="ARBA" id="ARBA00022679"/>
    </source>
</evidence>
<dbReference type="AlphaFoldDB" id="A0A382VCE1"/>
<dbReference type="PROSITE" id="PS51186">
    <property type="entry name" value="GNAT"/>
    <property type="match status" value="1"/>
</dbReference>
<dbReference type="PANTHER" id="PTHR43877">
    <property type="entry name" value="AMINOALKYLPHOSPHONATE N-ACETYLTRANSFERASE-RELATED-RELATED"/>
    <property type="match status" value="1"/>
</dbReference>
<keyword evidence="2" id="KW-0012">Acyltransferase</keyword>
<reference evidence="4" key="1">
    <citation type="submission" date="2018-05" db="EMBL/GenBank/DDBJ databases">
        <authorList>
            <person name="Lanie J.A."/>
            <person name="Ng W.-L."/>
            <person name="Kazmierczak K.M."/>
            <person name="Andrzejewski T.M."/>
            <person name="Davidsen T.M."/>
            <person name="Wayne K.J."/>
            <person name="Tettelin H."/>
            <person name="Glass J.I."/>
            <person name="Rusch D."/>
            <person name="Podicherti R."/>
            <person name="Tsui H.-C.T."/>
            <person name="Winkler M.E."/>
        </authorList>
    </citation>
    <scope>NUCLEOTIDE SEQUENCE</scope>
</reference>
<dbReference type="GO" id="GO:0016747">
    <property type="term" value="F:acyltransferase activity, transferring groups other than amino-acyl groups"/>
    <property type="evidence" value="ECO:0007669"/>
    <property type="project" value="InterPro"/>
</dbReference>
<dbReference type="Gene3D" id="3.40.630.30">
    <property type="match status" value="1"/>
</dbReference>
<accession>A0A382VCE1</accession>
<feature type="domain" description="N-acetyltransferase" evidence="3">
    <location>
        <begin position="1"/>
        <end position="158"/>
    </location>
</feature>
<proteinExistence type="predicted"/>
<sequence>MIRPCQAEDVDAIKQIGNRAWQPIYDMYAETFGDELFGHVVPDRHSSKGEQIQSQWDHRPDCIYVCEVEGTIVGFVTFYLDRDSGIGTIGNNAVDPECELKGIGQQLYAATLLRFREEGLSFAKVGTGLDDAHAPARRAYERAGFDIRHEDVTYFMKL</sequence>
<evidence type="ECO:0000256" key="2">
    <source>
        <dbReference type="ARBA" id="ARBA00023315"/>
    </source>
</evidence>
<dbReference type="SUPFAM" id="SSF55729">
    <property type="entry name" value="Acyl-CoA N-acyltransferases (Nat)"/>
    <property type="match status" value="1"/>
</dbReference>
<dbReference type="InterPro" id="IPR000182">
    <property type="entry name" value="GNAT_dom"/>
</dbReference>
<organism evidence="4">
    <name type="scientific">marine metagenome</name>
    <dbReference type="NCBI Taxonomy" id="408172"/>
    <lineage>
        <taxon>unclassified sequences</taxon>
        <taxon>metagenomes</taxon>
        <taxon>ecological metagenomes</taxon>
    </lineage>
</organism>
<keyword evidence="1" id="KW-0808">Transferase</keyword>
<gene>
    <name evidence="4" type="ORF">METZ01_LOCUS396462</name>
</gene>
<dbReference type="InterPro" id="IPR016181">
    <property type="entry name" value="Acyl_CoA_acyltransferase"/>
</dbReference>